<dbReference type="InterPro" id="IPR014211">
    <property type="entry name" value="Spore_III_AD"/>
</dbReference>
<keyword evidence="3" id="KW-1185">Reference proteome</keyword>
<evidence type="ECO:0000313" key="3">
    <source>
        <dbReference type="Proteomes" id="UP001596990"/>
    </source>
</evidence>
<feature type="transmembrane region" description="Helical" evidence="1">
    <location>
        <begin position="67"/>
        <end position="85"/>
    </location>
</feature>
<feature type="transmembrane region" description="Helical" evidence="1">
    <location>
        <begin position="106"/>
        <end position="127"/>
    </location>
</feature>
<dbReference type="Proteomes" id="UP001596990">
    <property type="component" value="Unassembled WGS sequence"/>
</dbReference>
<feature type="transmembrane region" description="Helical" evidence="1">
    <location>
        <begin position="6"/>
        <end position="21"/>
    </location>
</feature>
<dbReference type="Pfam" id="PF06686">
    <property type="entry name" value="SpoIIIAC"/>
    <property type="match status" value="2"/>
</dbReference>
<protein>
    <submittedName>
        <fullName evidence="2">Stage III sporulation protein AD</fullName>
    </submittedName>
</protein>
<dbReference type="NCBIfam" id="TIGR02849">
    <property type="entry name" value="spore_III_AD"/>
    <property type="match status" value="1"/>
</dbReference>
<keyword evidence="1" id="KW-0812">Transmembrane</keyword>
<reference evidence="3" key="1">
    <citation type="journal article" date="2019" name="Int. J. Syst. Evol. Microbiol.">
        <title>The Global Catalogue of Microorganisms (GCM) 10K type strain sequencing project: providing services to taxonomists for standard genome sequencing and annotation.</title>
        <authorList>
            <consortium name="The Broad Institute Genomics Platform"/>
            <consortium name="The Broad Institute Genome Sequencing Center for Infectious Disease"/>
            <person name="Wu L."/>
            <person name="Ma J."/>
        </authorList>
    </citation>
    <scope>NUCLEOTIDE SEQUENCE [LARGE SCALE GENOMIC DNA]</scope>
    <source>
        <strain evidence="3">CCUG 56607</strain>
    </source>
</reference>
<proteinExistence type="predicted"/>
<keyword evidence="1" id="KW-0472">Membrane</keyword>
<feature type="transmembrane region" description="Helical" evidence="1">
    <location>
        <begin position="28"/>
        <end position="47"/>
    </location>
</feature>
<accession>A0ABW3KZQ4</accession>
<evidence type="ECO:0000313" key="2">
    <source>
        <dbReference type="EMBL" id="MFD1018709.1"/>
    </source>
</evidence>
<gene>
    <name evidence="2" type="primary">spoIIIAD</name>
    <name evidence="2" type="ORF">ACFQ2J_05775</name>
</gene>
<evidence type="ECO:0000256" key="1">
    <source>
        <dbReference type="SAM" id="Phobius"/>
    </source>
</evidence>
<comment type="caution">
    <text evidence="2">The sequence shown here is derived from an EMBL/GenBank/DDBJ whole genome shotgun (WGS) entry which is preliminary data.</text>
</comment>
<sequence>MDIIQIVAISLVASVLIILLKEQKSSVAFMLMILIGIIIFMVLIRQISHIFLLVDYMADKANIHGQYVETILKIIGIAYIAEFGAHLTKDAGLSSIASKIELAGKVFILLLAIPILTAIIEAVLGFFPGS</sequence>
<organism evidence="2 3">
    <name type="scientific">Thalassobacillus hwangdonensis</name>
    <dbReference type="NCBI Taxonomy" id="546108"/>
    <lineage>
        <taxon>Bacteria</taxon>
        <taxon>Bacillati</taxon>
        <taxon>Bacillota</taxon>
        <taxon>Bacilli</taxon>
        <taxon>Bacillales</taxon>
        <taxon>Bacillaceae</taxon>
        <taxon>Thalassobacillus</taxon>
    </lineage>
</organism>
<name>A0ABW3KZQ4_9BACI</name>
<dbReference type="RefSeq" id="WP_386057417.1">
    <property type="nucleotide sequence ID" value="NZ_JBHTKL010000001.1"/>
</dbReference>
<keyword evidence="1" id="KW-1133">Transmembrane helix</keyword>
<dbReference type="EMBL" id="JBHTKL010000001">
    <property type="protein sequence ID" value="MFD1018709.1"/>
    <property type="molecule type" value="Genomic_DNA"/>
</dbReference>
<dbReference type="InterPro" id="IPR025664">
    <property type="entry name" value="Spore_III_AC/AD"/>
</dbReference>